<dbReference type="GO" id="GO:0004497">
    <property type="term" value="F:monooxygenase activity"/>
    <property type="evidence" value="ECO:0007669"/>
    <property type="project" value="UniProtKB-KW"/>
</dbReference>
<dbReference type="PANTHER" id="PTHR13789">
    <property type="entry name" value="MONOOXYGENASE"/>
    <property type="match status" value="1"/>
</dbReference>
<dbReference type="InterPro" id="IPR036188">
    <property type="entry name" value="FAD/NAD-bd_sf"/>
</dbReference>
<evidence type="ECO:0000256" key="1">
    <source>
        <dbReference type="ARBA" id="ARBA00007992"/>
    </source>
</evidence>
<name>A0A8H7CQH4_9AGAR</name>
<evidence type="ECO:0000256" key="5">
    <source>
        <dbReference type="ARBA" id="ARBA00023033"/>
    </source>
</evidence>
<keyword evidence="8" id="KW-1185">Reference proteome</keyword>
<dbReference type="Pfam" id="PF01494">
    <property type="entry name" value="FAD_binding_3"/>
    <property type="match status" value="1"/>
</dbReference>
<evidence type="ECO:0000256" key="4">
    <source>
        <dbReference type="ARBA" id="ARBA00023002"/>
    </source>
</evidence>
<dbReference type="GO" id="GO:0071949">
    <property type="term" value="F:FAD binding"/>
    <property type="evidence" value="ECO:0007669"/>
    <property type="project" value="InterPro"/>
</dbReference>
<evidence type="ECO:0000313" key="8">
    <source>
        <dbReference type="Proteomes" id="UP000623467"/>
    </source>
</evidence>
<proteinExistence type="inferred from homology"/>
<gene>
    <name evidence="7" type="ORF">MSAN_01957600</name>
</gene>
<organism evidence="7 8">
    <name type="scientific">Mycena sanguinolenta</name>
    <dbReference type="NCBI Taxonomy" id="230812"/>
    <lineage>
        <taxon>Eukaryota</taxon>
        <taxon>Fungi</taxon>
        <taxon>Dikarya</taxon>
        <taxon>Basidiomycota</taxon>
        <taxon>Agaricomycotina</taxon>
        <taxon>Agaricomycetes</taxon>
        <taxon>Agaricomycetidae</taxon>
        <taxon>Agaricales</taxon>
        <taxon>Marasmiineae</taxon>
        <taxon>Mycenaceae</taxon>
        <taxon>Mycena</taxon>
    </lineage>
</organism>
<dbReference type="SUPFAM" id="SSF51905">
    <property type="entry name" value="FAD/NAD(P)-binding domain"/>
    <property type="match status" value="1"/>
</dbReference>
<evidence type="ECO:0000313" key="7">
    <source>
        <dbReference type="EMBL" id="KAF7343768.1"/>
    </source>
</evidence>
<dbReference type="SUPFAM" id="SSF54373">
    <property type="entry name" value="FAD-linked reductases, C-terminal domain"/>
    <property type="match status" value="1"/>
</dbReference>
<protein>
    <submittedName>
        <fullName evidence="7">3-hydroxybenzoate 6-hydroxylase</fullName>
    </submittedName>
</protein>
<keyword evidence="3" id="KW-0274">FAD</keyword>
<evidence type="ECO:0000259" key="6">
    <source>
        <dbReference type="Pfam" id="PF01494"/>
    </source>
</evidence>
<comment type="caution">
    <text evidence="7">The sequence shown here is derived from an EMBL/GenBank/DDBJ whole genome shotgun (WGS) entry which is preliminary data.</text>
</comment>
<accession>A0A8H7CQH4</accession>
<dbReference type="InterPro" id="IPR050493">
    <property type="entry name" value="FAD-dep_Monooxygenase_BioMet"/>
</dbReference>
<dbReference type="OrthoDB" id="1878542at2759"/>
<dbReference type="PANTHER" id="PTHR13789:SF147">
    <property type="entry name" value="PUTATIVE (AFU_ORTHOLOGUE AFUA_2G01950)-RELATED"/>
    <property type="match status" value="1"/>
</dbReference>
<sequence length="470" mass="51685">MVTFPALEGQKIMGLNSSKADVSAQSPKPQILHFIIVGCGLGGLAAAYCLGRAGHAVTVFESAPRIADVGAGIQISPNMSRLLIRWGLGDALRAASMRPETVTLGRYDTGERLSRTKWGAKAESEHGAPYLHIHRASLLEMLLSLASPYMTLHLNSKVTSVNPDLRKVTLDSGAEFTADAILGADGLKSVVREVVVGSPISFNKPMSAADAAYRAIIPISDMCRDPDLKSLVDHPELTLWIGPERHIVGYCIIHNGCREYNLVMVHPNTSGLRETYELQGCMNDMLRNFVGWEPRIQKLLALVPQTLVWPLFDFDPLQSWVHPSGRVGLLGDACHPMLPCWAQGSAMAIEDAAVLGVLFSHITSVTQIPSLLQAYQTIRHQRTTETHLASRMNKKIFHLPDGPEQEARDLAMRLCMKDAQLEERGEDFVDRSAGNPDAWADRAKSRNQFGYDAEEAAEQWWRTLGCKCGD</sequence>
<dbReference type="EMBL" id="JACAZH010000022">
    <property type="protein sequence ID" value="KAF7343768.1"/>
    <property type="molecule type" value="Genomic_DNA"/>
</dbReference>
<keyword evidence="2" id="KW-0285">Flavoprotein</keyword>
<dbReference type="AlphaFoldDB" id="A0A8H7CQH4"/>
<dbReference type="Gene3D" id="3.50.50.60">
    <property type="entry name" value="FAD/NAD(P)-binding domain"/>
    <property type="match status" value="1"/>
</dbReference>
<dbReference type="InterPro" id="IPR002938">
    <property type="entry name" value="FAD-bd"/>
</dbReference>
<keyword evidence="5" id="KW-0503">Monooxygenase</keyword>
<dbReference type="PRINTS" id="PR00420">
    <property type="entry name" value="RNGMNOXGNASE"/>
</dbReference>
<feature type="domain" description="FAD-binding" evidence="6">
    <location>
        <begin position="35"/>
        <end position="384"/>
    </location>
</feature>
<keyword evidence="4" id="KW-0560">Oxidoreductase</keyword>
<evidence type="ECO:0000256" key="3">
    <source>
        <dbReference type="ARBA" id="ARBA00022827"/>
    </source>
</evidence>
<dbReference type="Proteomes" id="UP000623467">
    <property type="component" value="Unassembled WGS sequence"/>
</dbReference>
<evidence type="ECO:0000256" key="2">
    <source>
        <dbReference type="ARBA" id="ARBA00022630"/>
    </source>
</evidence>
<reference evidence="7" key="1">
    <citation type="submission" date="2020-05" db="EMBL/GenBank/DDBJ databases">
        <title>Mycena genomes resolve the evolution of fungal bioluminescence.</title>
        <authorList>
            <person name="Tsai I.J."/>
        </authorList>
    </citation>
    <scope>NUCLEOTIDE SEQUENCE</scope>
    <source>
        <strain evidence="7">160909Yilan</strain>
    </source>
</reference>
<comment type="similarity">
    <text evidence="1">Belongs to the paxM FAD-dependent monooxygenase family.</text>
</comment>